<dbReference type="HOGENOM" id="CLU_121940_1_0_9"/>
<dbReference type="EMBL" id="CP003058">
    <property type="protein sequence ID" value="AEQ21739.1"/>
    <property type="molecule type" value="Genomic_DNA"/>
</dbReference>
<reference evidence="1 2" key="1">
    <citation type="journal article" date="2011" name="J. Bacteriol.">
        <title>Complete genome sequence of Acidaminococcus intestini RYC-MR95, a Gram-negative bacterium from the phylum Firmicutes.</title>
        <authorList>
            <person name="D'Auria G."/>
            <person name="Galan J.C."/>
            <person name="Rodriguez-Alcayna M."/>
            <person name="Moya A."/>
            <person name="Baquero F."/>
            <person name="Latorre A."/>
        </authorList>
    </citation>
    <scope>NUCLEOTIDE SEQUENCE [LARGE SCALE GENOMIC DNA]</scope>
    <source>
        <strain evidence="1 2">RyC-MR95</strain>
    </source>
</reference>
<gene>
    <name evidence="1" type="ordered locus">Acin_0497</name>
</gene>
<evidence type="ECO:0000313" key="2">
    <source>
        <dbReference type="Proteomes" id="UP000007093"/>
    </source>
</evidence>
<name>G4Q3D5_ACIIR</name>
<organism evidence="1 2">
    <name type="scientific">Acidaminococcus intestini (strain RyC-MR95)</name>
    <dbReference type="NCBI Taxonomy" id="568816"/>
    <lineage>
        <taxon>Bacteria</taxon>
        <taxon>Bacillati</taxon>
        <taxon>Bacillota</taxon>
        <taxon>Negativicutes</taxon>
        <taxon>Acidaminococcales</taxon>
        <taxon>Acidaminococcaceae</taxon>
        <taxon>Acidaminococcus</taxon>
    </lineage>
</organism>
<dbReference type="KEGG" id="ain:Acin_0497"/>
<proteinExistence type="predicted"/>
<protein>
    <recommendedName>
        <fullName evidence="3">Sensory transduction regulator</fullName>
    </recommendedName>
</protein>
<dbReference type="Proteomes" id="UP000007093">
    <property type="component" value="Chromosome"/>
</dbReference>
<evidence type="ECO:0008006" key="3">
    <source>
        <dbReference type="Google" id="ProtNLM"/>
    </source>
</evidence>
<evidence type="ECO:0000313" key="1">
    <source>
        <dbReference type="EMBL" id="AEQ21739.1"/>
    </source>
</evidence>
<dbReference type="PATRIC" id="fig|568816.4.peg.483"/>
<dbReference type="InParanoid" id="G4Q3D5"/>
<accession>G4Q3D5</accession>
<keyword evidence="2" id="KW-1185">Reference proteome</keyword>
<dbReference type="STRING" id="568816.Acin_0497"/>
<dbReference type="AlphaFoldDB" id="G4Q3D5"/>
<sequence>MEYNKGNSKKGRDPMNKRAERFKKFIADQKVEGFTIEEPKSEPNNLVLFRSNFRMDGNLLPFGIFVDDTPFAMIRVVVVAEALRDDNEKEVTGLINQLNLKYKPYKFYIDGAKNLMAESCVIFRDGEDAVGDMLLFVLNLAQQDLGKEYKAIMQTVWGKGSEDKKQN</sequence>